<dbReference type="AlphaFoldDB" id="A0A8H4EMU4"/>
<reference evidence="3 4" key="1">
    <citation type="journal article" date="2019" name="Environ. Microbiol.">
        <title>At the nexus of three kingdoms: the genome of the mycorrhizal fungus Gigaspora margarita provides insights into plant, endobacterial and fungal interactions.</title>
        <authorList>
            <person name="Venice F."/>
            <person name="Ghignone S."/>
            <person name="Salvioli di Fossalunga A."/>
            <person name="Amselem J."/>
            <person name="Novero M."/>
            <person name="Xianan X."/>
            <person name="Sedzielewska Toro K."/>
            <person name="Morin E."/>
            <person name="Lipzen A."/>
            <person name="Grigoriev I.V."/>
            <person name="Henrissat B."/>
            <person name="Martin F.M."/>
            <person name="Bonfante P."/>
        </authorList>
    </citation>
    <scope>NUCLEOTIDE SEQUENCE [LARGE SCALE GENOMIC DNA]</scope>
    <source>
        <strain evidence="3 4">BEG34</strain>
    </source>
</reference>
<dbReference type="GO" id="GO:0008270">
    <property type="term" value="F:zinc ion binding"/>
    <property type="evidence" value="ECO:0007669"/>
    <property type="project" value="UniProtKB-KW"/>
</dbReference>
<dbReference type="OrthoDB" id="2407155at2759"/>
<dbReference type="SUPFAM" id="SSF57667">
    <property type="entry name" value="beta-beta-alpha zinc fingers"/>
    <property type="match status" value="1"/>
</dbReference>
<dbReference type="InterPro" id="IPR013087">
    <property type="entry name" value="Znf_C2H2_type"/>
</dbReference>
<evidence type="ECO:0000256" key="1">
    <source>
        <dbReference type="PROSITE-ProRule" id="PRU00042"/>
    </source>
</evidence>
<proteinExistence type="predicted"/>
<sequence>MTMQSNTIITPPDMPLLTNTNKYECNICQKTFKNRSGLTRHNTIIRKYSIQEELPTVPPNLSELFKNDLVYFIHRQLSNSLTNSGKKTVSVACKSKHKLNQIFRRLDWGVKYYDQNQITYMVFNHNQSLESCQNSEINPLAVATAKRSKKKNLNMVK</sequence>
<feature type="domain" description="C2H2-type" evidence="2">
    <location>
        <begin position="23"/>
        <end position="53"/>
    </location>
</feature>
<dbReference type="Pfam" id="PF00096">
    <property type="entry name" value="zf-C2H2"/>
    <property type="match status" value="1"/>
</dbReference>
<dbReference type="PROSITE" id="PS50157">
    <property type="entry name" value="ZINC_FINGER_C2H2_2"/>
    <property type="match status" value="1"/>
</dbReference>
<keyword evidence="4" id="KW-1185">Reference proteome</keyword>
<name>A0A8H4EMU4_GIGMA</name>
<comment type="caution">
    <text evidence="3">The sequence shown here is derived from an EMBL/GenBank/DDBJ whole genome shotgun (WGS) entry which is preliminary data.</text>
</comment>
<dbReference type="InterPro" id="IPR036236">
    <property type="entry name" value="Znf_C2H2_sf"/>
</dbReference>
<accession>A0A8H4EMU4</accession>
<dbReference type="Proteomes" id="UP000439903">
    <property type="component" value="Unassembled WGS sequence"/>
</dbReference>
<gene>
    <name evidence="3" type="ORF">F8M41_016556</name>
</gene>
<dbReference type="EMBL" id="WTPW01000361">
    <property type="protein sequence ID" value="KAF0519634.1"/>
    <property type="molecule type" value="Genomic_DNA"/>
</dbReference>
<organism evidence="3 4">
    <name type="scientific">Gigaspora margarita</name>
    <dbReference type="NCBI Taxonomy" id="4874"/>
    <lineage>
        <taxon>Eukaryota</taxon>
        <taxon>Fungi</taxon>
        <taxon>Fungi incertae sedis</taxon>
        <taxon>Mucoromycota</taxon>
        <taxon>Glomeromycotina</taxon>
        <taxon>Glomeromycetes</taxon>
        <taxon>Diversisporales</taxon>
        <taxon>Gigasporaceae</taxon>
        <taxon>Gigaspora</taxon>
    </lineage>
</organism>
<evidence type="ECO:0000259" key="2">
    <source>
        <dbReference type="PROSITE" id="PS50157"/>
    </source>
</evidence>
<keyword evidence="1" id="KW-0862">Zinc</keyword>
<dbReference type="Gene3D" id="3.30.160.60">
    <property type="entry name" value="Classic Zinc Finger"/>
    <property type="match status" value="1"/>
</dbReference>
<protein>
    <recommendedName>
        <fullName evidence="2">C2H2-type domain-containing protein</fullName>
    </recommendedName>
</protein>
<evidence type="ECO:0000313" key="4">
    <source>
        <dbReference type="Proteomes" id="UP000439903"/>
    </source>
</evidence>
<evidence type="ECO:0000313" key="3">
    <source>
        <dbReference type="EMBL" id="KAF0519634.1"/>
    </source>
</evidence>
<keyword evidence="1" id="KW-0479">Metal-binding</keyword>
<keyword evidence="1" id="KW-0863">Zinc-finger</keyword>